<feature type="transmembrane region" description="Helical" evidence="11">
    <location>
        <begin position="505"/>
        <end position="525"/>
    </location>
</feature>
<sequence>MSDMPIKPDDPMFIPLISDMESAVEEAPMDIVEDAVAIPDIPDISIDVGVEVVDVVMLILLMSIAAEYRSIDSFKTVLLTGKDDSANYWTGSGPVQFHSFREYTCTLDAAEQCEYQQGYWRFWSEADHRYALPTIAFFMAAIVLFSIGNLVQEASPRSLLRCRPVKKLIALHRYLSYRSLRIEVLNWNSAPFGILLLAAIGVIYFFCMTLAPKPYYWPNTPELNYGNSPPLATRAGWLSLACMPFVFATAGKSNFITLATGVSHERLQVFHRWISYAFFILALIHTFPFIVYHVWQGDMQEQWNTSVFYWTGVIALLAQAYLTFASFGPLRNWCYEWFKFSHFMAALVFMLFLFFHCDGTLSSWDYFVAAGTLFALSWLHRQIRILFEHGFRHHATLNLAANGFVQAAVPTTATWTVGQHCFVRFMSMGPHMLTTHPFSACSLPEKRSPGAECESRLVFFIRPRAGFTARLARHVESHPGVKVPVLLDGPYGGVDMRKLESSDRLVVFAGGSGAGWVLPFVTAFIRRREMTGSGNVAPSMRIVFVTRDLATRRWFELEISELLSHRCGMQPHLAIEVYYTGCREDKGPSVENGQFLRKLEDPEKAPNPVTSAAANSDSELRTDEPKGTCGDCKRLDIRPDLRCMVSEEAAALHGTATLGFFVCGPLSMQNDVANAVAKEQVAALGREPKDIYLHMEHFSWA</sequence>
<protein>
    <recommendedName>
        <fullName evidence="12">FAD-binding FR-type domain-containing protein</fullName>
    </recommendedName>
</protein>
<dbReference type="SFLD" id="SFLDG01168">
    <property type="entry name" value="Ferric_reductase_subgroup_(FRE"/>
    <property type="match status" value="1"/>
</dbReference>
<comment type="subcellular location">
    <subcellularLocation>
        <location evidence="1">Membrane</location>
        <topology evidence="1">Multi-pass membrane protein</topology>
    </subcellularLocation>
</comment>
<dbReference type="InterPro" id="IPR013121">
    <property type="entry name" value="Fe_red_NAD-bd_6"/>
</dbReference>
<dbReference type="PROSITE" id="PS51384">
    <property type="entry name" value="FAD_FR"/>
    <property type="match status" value="1"/>
</dbReference>
<feature type="transmembrane region" description="Helical" evidence="11">
    <location>
        <begin position="307"/>
        <end position="325"/>
    </location>
</feature>
<dbReference type="Gene3D" id="3.40.50.80">
    <property type="entry name" value="Nucleotide-binding domain of ferredoxin-NADP reductase (FNR) module"/>
    <property type="match status" value="1"/>
</dbReference>
<dbReference type="GO" id="GO:0006826">
    <property type="term" value="P:iron ion transport"/>
    <property type="evidence" value="ECO:0007669"/>
    <property type="project" value="TreeGrafter"/>
</dbReference>
<dbReference type="InterPro" id="IPR017927">
    <property type="entry name" value="FAD-bd_FR_type"/>
</dbReference>
<feature type="region of interest" description="Disordered" evidence="10">
    <location>
        <begin position="601"/>
        <end position="625"/>
    </location>
</feature>
<dbReference type="InterPro" id="IPR051410">
    <property type="entry name" value="Ferric/Cupric_Reductase"/>
</dbReference>
<organism evidence="13 14">
    <name type="scientific">Hortaea werneckii</name>
    <name type="common">Black yeast</name>
    <name type="synonym">Cladosporium werneckii</name>
    <dbReference type="NCBI Taxonomy" id="91943"/>
    <lineage>
        <taxon>Eukaryota</taxon>
        <taxon>Fungi</taxon>
        <taxon>Dikarya</taxon>
        <taxon>Ascomycota</taxon>
        <taxon>Pezizomycotina</taxon>
        <taxon>Dothideomycetes</taxon>
        <taxon>Dothideomycetidae</taxon>
        <taxon>Mycosphaerellales</taxon>
        <taxon>Teratosphaeriaceae</taxon>
        <taxon>Hortaea</taxon>
    </lineage>
</organism>
<evidence type="ECO:0000313" key="13">
    <source>
        <dbReference type="EMBL" id="RMY62367.1"/>
    </source>
</evidence>
<keyword evidence="3" id="KW-0813">Transport</keyword>
<feature type="compositionally biased region" description="Polar residues" evidence="10">
    <location>
        <begin position="608"/>
        <end position="617"/>
    </location>
</feature>
<evidence type="ECO:0000259" key="12">
    <source>
        <dbReference type="PROSITE" id="PS51384"/>
    </source>
</evidence>
<keyword evidence="7" id="KW-0560">Oxidoreductase</keyword>
<feature type="transmembrane region" description="Helical" evidence="11">
    <location>
        <begin position="130"/>
        <end position="151"/>
    </location>
</feature>
<keyword evidence="4 11" id="KW-0812">Transmembrane</keyword>
<dbReference type="GO" id="GO:0000293">
    <property type="term" value="F:ferric-chelate reductase activity"/>
    <property type="evidence" value="ECO:0007669"/>
    <property type="project" value="UniProtKB-ARBA"/>
</dbReference>
<dbReference type="SFLD" id="SFLDS00052">
    <property type="entry name" value="Ferric_Reductase_Domain"/>
    <property type="match status" value="1"/>
</dbReference>
<keyword evidence="6 11" id="KW-1133">Transmembrane helix</keyword>
<dbReference type="GO" id="GO:0015677">
    <property type="term" value="P:copper ion import"/>
    <property type="evidence" value="ECO:0007669"/>
    <property type="project" value="TreeGrafter"/>
</dbReference>
<dbReference type="InterPro" id="IPR013112">
    <property type="entry name" value="FAD-bd_8"/>
</dbReference>
<dbReference type="InterPro" id="IPR013130">
    <property type="entry name" value="Fe3_Rdtase_TM_dom"/>
</dbReference>
<dbReference type="Pfam" id="PF01794">
    <property type="entry name" value="Ferric_reduct"/>
    <property type="match status" value="1"/>
</dbReference>
<comment type="caution">
    <text evidence="13">The sequence shown here is derived from an EMBL/GenBank/DDBJ whole genome shotgun (WGS) entry which is preliminary data.</text>
</comment>
<dbReference type="PANTHER" id="PTHR32361">
    <property type="entry name" value="FERRIC/CUPRIC REDUCTASE TRANSMEMBRANE COMPONENT"/>
    <property type="match status" value="1"/>
</dbReference>
<evidence type="ECO:0000256" key="9">
    <source>
        <dbReference type="ARBA" id="ARBA00023136"/>
    </source>
</evidence>
<dbReference type="GO" id="GO:0006879">
    <property type="term" value="P:intracellular iron ion homeostasis"/>
    <property type="evidence" value="ECO:0007669"/>
    <property type="project" value="TreeGrafter"/>
</dbReference>
<evidence type="ECO:0000256" key="6">
    <source>
        <dbReference type="ARBA" id="ARBA00022989"/>
    </source>
</evidence>
<dbReference type="GO" id="GO:0005886">
    <property type="term" value="C:plasma membrane"/>
    <property type="evidence" value="ECO:0007669"/>
    <property type="project" value="TreeGrafter"/>
</dbReference>
<evidence type="ECO:0000256" key="10">
    <source>
        <dbReference type="SAM" id="MobiDB-lite"/>
    </source>
</evidence>
<evidence type="ECO:0000256" key="7">
    <source>
        <dbReference type="ARBA" id="ARBA00023002"/>
    </source>
</evidence>
<dbReference type="InterPro" id="IPR039261">
    <property type="entry name" value="FNR_nucleotide-bd"/>
</dbReference>
<feature type="transmembrane region" description="Helical" evidence="11">
    <location>
        <begin position="337"/>
        <end position="355"/>
    </location>
</feature>
<name>A0A3M7DE86_HORWE</name>
<gene>
    <name evidence="13" type="ORF">D0863_10989</name>
</gene>
<feature type="transmembrane region" description="Helical" evidence="11">
    <location>
        <begin position="190"/>
        <end position="211"/>
    </location>
</feature>
<dbReference type="CDD" id="cd06186">
    <property type="entry name" value="NOX_Duox_like_FAD_NADP"/>
    <property type="match status" value="1"/>
</dbReference>
<evidence type="ECO:0000313" key="14">
    <source>
        <dbReference type="Proteomes" id="UP000269276"/>
    </source>
</evidence>
<dbReference type="Pfam" id="PF08022">
    <property type="entry name" value="FAD_binding_8"/>
    <property type="match status" value="1"/>
</dbReference>
<dbReference type="EMBL" id="QWIP01000499">
    <property type="protein sequence ID" value="RMY62367.1"/>
    <property type="molecule type" value="Genomic_DNA"/>
</dbReference>
<feature type="transmembrane region" description="Helical" evidence="11">
    <location>
        <begin position="231"/>
        <end position="252"/>
    </location>
</feature>
<evidence type="ECO:0000256" key="8">
    <source>
        <dbReference type="ARBA" id="ARBA00023065"/>
    </source>
</evidence>
<reference evidence="13 14" key="1">
    <citation type="journal article" date="2018" name="BMC Genomics">
        <title>Genomic evidence for intraspecific hybridization in a clonal and extremely halotolerant yeast.</title>
        <authorList>
            <person name="Gostincar C."/>
            <person name="Stajich J.E."/>
            <person name="Zupancic J."/>
            <person name="Zalar P."/>
            <person name="Gunde-Cimerman N."/>
        </authorList>
    </citation>
    <scope>NUCLEOTIDE SEQUENCE [LARGE SCALE GENOMIC DNA]</scope>
    <source>
        <strain evidence="13 14">EXF-2682</strain>
    </source>
</reference>
<keyword evidence="9 11" id="KW-0472">Membrane</keyword>
<accession>A0A3M7DE86</accession>
<feature type="transmembrane region" description="Helical" evidence="11">
    <location>
        <begin position="273"/>
        <end position="295"/>
    </location>
</feature>
<feature type="transmembrane region" description="Helical" evidence="11">
    <location>
        <begin position="361"/>
        <end position="379"/>
    </location>
</feature>
<proteinExistence type="inferred from homology"/>
<evidence type="ECO:0000256" key="2">
    <source>
        <dbReference type="ARBA" id="ARBA00006278"/>
    </source>
</evidence>
<dbReference type="Pfam" id="PF08030">
    <property type="entry name" value="NAD_binding_6"/>
    <property type="match status" value="1"/>
</dbReference>
<feature type="domain" description="FAD-binding FR-type" evidence="12">
    <location>
        <begin position="361"/>
        <end position="497"/>
    </location>
</feature>
<dbReference type="Proteomes" id="UP000269276">
    <property type="component" value="Unassembled WGS sequence"/>
</dbReference>
<evidence type="ECO:0000256" key="3">
    <source>
        <dbReference type="ARBA" id="ARBA00022448"/>
    </source>
</evidence>
<dbReference type="PANTHER" id="PTHR32361:SF23">
    <property type="entry name" value="FERRIC-CHELATE REDUCTASE"/>
    <property type="match status" value="1"/>
</dbReference>
<keyword evidence="8" id="KW-0406">Ion transport</keyword>
<evidence type="ECO:0000256" key="5">
    <source>
        <dbReference type="ARBA" id="ARBA00022982"/>
    </source>
</evidence>
<evidence type="ECO:0000256" key="1">
    <source>
        <dbReference type="ARBA" id="ARBA00004141"/>
    </source>
</evidence>
<dbReference type="OrthoDB" id="17725at2759"/>
<keyword evidence="5" id="KW-0249">Electron transport</keyword>
<dbReference type="AlphaFoldDB" id="A0A3M7DE86"/>
<comment type="similarity">
    <text evidence="2">Belongs to the ferric reductase (FRE) family.</text>
</comment>
<evidence type="ECO:0000256" key="4">
    <source>
        <dbReference type="ARBA" id="ARBA00022692"/>
    </source>
</evidence>
<evidence type="ECO:0000256" key="11">
    <source>
        <dbReference type="SAM" id="Phobius"/>
    </source>
</evidence>